<proteinExistence type="predicted"/>
<organism evidence="2 3">
    <name type="scientific">Rotaria magnacalcarata</name>
    <dbReference type="NCBI Taxonomy" id="392030"/>
    <lineage>
        <taxon>Eukaryota</taxon>
        <taxon>Metazoa</taxon>
        <taxon>Spiralia</taxon>
        <taxon>Gnathifera</taxon>
        <taxon>Rotifera</taxon>
        <taxon>Eurotatoria</taxon>
        <taxon>Bdelloidea</taxon>
        <taxon>Philodinida</taxon>
        <taxon>Philodinidae</taxon>
        <taxon>Rotaria</taxon>
    </lineage>
</organism>
<evidence type="ECO:0000313" key="2">
    <source>
        <dbReference type="EMBL" id="CAF4212806.1"/>
    </source>
</evidence>
<reference evidence="2" key="1">
    <citation type="submission" date="2021-02" db="EMBL/GenBank/DDBJ databases">
        <authorList>
            <person name="Nowell W R."/>
        </authorList>
    </citation>
    <scope>NUCLEOTIDE SEQUENCE</scope>
</reference>
<evidence type="ECO:0000313" key="3">
    <source>
        <dbReference type="Proteomes" id="UP000663866"/>
    </source>
</evidence>
<accession>A0A820BXD5</accession>
<protein>
    <submittedName>
        <fullName evidence="2">Uncharacterized protein</fullName>
    </submittedName>
</protein>
<dbReference type="Proteomes" id="UP000663842">
    <property type="component" value="Unassembled WGS sequence"/>
</dbReference>
<dbReference type="EMBL" id="CAJOBF010004320">
    <property type="protein sequence ID" value="CAF4133176.1"/>
    <property type="molecule type" value="Genomic_DNA"/>
</dbReference>
<dbReference type="AlphaFoldDB" id="A0A820BXD5"/>
<dbReference type="EMBL" id="CAJOBG010007294">
    <property type="protein sequence ID" value="CAF4212806.1"/>
    <property type="molecule type" value="Genomic_DNA"/>
</dbReference>
<keyword evidence="3" id="KW-1185">Reference proteome</keyword>
<comment type="caution">
    <text evidence="2">The sequence shown here is derived from an EMBL/GenBank/DDBJ whole genome shotgun (WGS) entry which is preliminary data.</text>
</comment>
<evidence type="ECO:0000313" key="1">
    <source>
        <dbReference type="EMBL" id="CAF4133176.1"/>
    </source>
</evidence>
<sequence length="650" mass="75212">MLLHKSCIQVMPRKKMRQQELLKPNTHHAINKQEKIQHRVTVNHRSFTSKRRSKLYSSVGASGPSDFSIGNGLTFDGTLNDNTVVLPSTSSKVHYIQLNETICSKYGFLGASQPDKKTCSAWDKALYYFSKLNTYHKFVWFVESDVLIPSSRAFFALHELYSTWADLVSGANGVDVDGTLRSWALWQTAVDTFIPPWSFSMVSAVGCSRRLLSMINQYVAWRGQLPYIEVLFQTIAVQNAEIIRVTPFELSTIKYRIFFNLEQLEAKPNNWWHPVKNPRLKKIWRQKLFNITLQSATSKLNTISLLNSIETHVFNKNTVNTTFDLENYLTRILVQFELEKARMSSFDRRQLRIRFIRLGNTNRSRLNETMLLLAEQAFASPSRKFLYVTISNHSYCFENIHIGFVQPPVSNDQKTWRHLELEKKLEGNKRMVVDLIKGKSTRNATLFIKQLRNEAIRLIHALTTEIQAERKSLFHNELKSLDEINSELQNYSSTRINHTNETEDYWYADEKCSLHSGAEYPCEEIYFIKNSEIPLRTTRVVHRGLDILQVVTNYGNVSIGKPDEELFDTIPKDWVYSCQDVTLGLEHDPEMSKVDVNQSASVQLWLTSPPHCIYGNDTVIFESQTSKNSPCMDCVSWKSERLYFNSVNFE</sequence>
<gene>
    <name evidence="2" type="ORF">OVN521_LOCUS26999</name>
    <name evidence="1" type="ORF">UXM345_LOCUS24115</name>
</gene>
<dbReference type="Proteomes" id="UP000663866">
    <property type="component" value="Unassembled WGS sequence"/>
</dbReference>
<name>A0A820BXD5_9BILA</name>